<feature type="region of interest" description="Disordered" evidence="1">
    <location>
        <begin position="119"/>
        <end position="147"/>
    </location>
</feature>
<name>A0A8D8FFT9_CULPI</name>
<sequence>MHTSRNSAQLSVCSRHCWQICRGRMSSSQIRTSKKRKIFATSDSSPAPAGFTSALYTLIRPVLSRPRQSRQKSMSRKAVVPPCWPTTSIRNGPEPAGPPPPAPSAVPISLKYTLKLDVNRQKRKQKSAQNHKLAPFSHKTRRTPVEPHPRTYSVLHHVRPHKAFNFGQFKKKDCGILGKLRGLPEKKFFFVWNRL</sequence>
<evidence type="ECO:0000256" key="1">
    <source>
        <dbReference type="SAM" id="MobiDB-lite"/>
    </source>
</evidence>
<reference evidence="2" key="1">
    <citation type="submission" date="2021-05" db="EMBL/GenBank/DDBJ databases">
        <authorList>
            <person name="Alioto T."/>
            <person name="Alioto T."/>
            <person name="Gomez Garrido J."/>
        </authorList>
    </citation>
    <scope>NUCLEOTIDE SEQUENCE</scope>
</reference>
<organism evidence="2">
    <name type="scientific">Culex pipiens</name>
    <name type="common">House mosquito</name>
    <dbReference type="NCBI Taxonomy" id="7175"/>
    <lineage>
        <taxon>Eukaryota</taxon>
        <taxon>Metazoa</taxon>
        <taxon>Ecdysozoa</taxon>
        <taxon>Arthropoda</taxon>
        <taxon>Hexapoda</taxon>
        <taxon>Insecta</taxon>
        <taxon>Pterygota</taxon>
        <taxon>Neoptera</taxon>
        <taxon>Endopterygota</taxon>
        <taxon>Diptera</taxon>
        <taxon>Nematocera</taxon>
        <taxon>Culicoidea</taxon>
        <taxon>Culicidae</taxon>
        <taxon>Culicinae</taxon>
        <taxon>Culicini</taxon>
        <taxon>Culex</taxon>
        <taxon>Culex</taxon>
    </lineage>
</organism>
<protein>
    <submittedName>
        <fullName evidence="2">(northern house mosquito) hypothetical protein</fullName>
    </submittedName>
</protein>
<dbReference type="AlphaFoldDB" id="A0A8D8FFT9"/>
<feature type="region of interest" description="Disordered" evidence="1">
    <location>
        <begin position="66"/>
        <end position="104"/>
    </location>
</feature>
<dbReference type="EMBL" id="HBUE01060861">
    <property type="protein sequence ID" value="CAG6468539.1"/>
    <property type="molecule type" value="Transcribed_RNA"/>
</dbReference>
<feature type="compositionally biased region" description="Pro residues" evidence="1">
    <location>
        <begin position="95"/>
        <end position="104"/>
    </location>
</feature>
<evidence type="ECO:0000313" key="2">
    <source>
        <dbReference type="EMBL" id="CAG6468539.1"/>
    </source>
</evidence>
<proteinExistence type="predicted"/>
<accession>A0A8D8FFT9</accession>